<dbReference type="GO" id="GO:0003700">
    <property type="term" value="F:DNA-binding transcription factor activity"/>
    <property type="evidence" value="ECO:0007669"/>
    <property type="project" value="TreeGrafter"/>
</dbReference>
<keyword evidence="3" id="KW-0238">DNA-binding</keyword>
<dbReference type="SUPFAM" id="SSF47413">
    <property type="entry name" value="lambda repressor-like DNA-binding domains"/>
    <property type="match status" value="1"/>
</dbReference>
<dbReference type="Gene3D" id="1.10.260.40">
    <property type="entry name" value="lambda repressor-like DNA-binding domains"/>
    <property type="match status" value="1"/>
</dbReference>
<evidence type="ECO:0000256" key="4">
    <source>
        <dbReference type="ARBA" id="ARBA00023163"/>
    </source>
</evidence>
<reference evidence="6" key="2">
    <citation type="submission" date="2020-02" db="EMBL/GenBank/DDBJ databases">
        <authorList>
            <consortium name="NCBI Pathogen Detection Project"/>
        </authorList>
    </citation>
    <scope>NUCLEOTIDE SEQUENCE</scope>
    <source>
        <strain evidence="7">MA.CK_98/00010293</strain>
        <strain evidence="6">MA.CK_98/00011463</strain>
    </source>
</reference>
<dbReference type="InterPro" id="IPR000843">
    <property type="entry name" value="HTH_LacI"/>
</dbReference>
<gene>
    <name evidence="7" type="ORF">G8O64_004648</name>
    <name evidence="6" type="ORF">G8V93_004640</name>
</gene>
<keyword evidence="1" id="KW-0678">Repressor</keyword>
<accession>A0A759K0K3</accession>
<organism evidence="6">
    <name type="scientific">Salmonella enterica</name>
    <name type="common">Salmonella choleraesuis</name>
    <dbReference type="NCBI Taxonomy" id="28901"/>
    <lineage>
        <taxon>Bacteria</taxon>
        <taxon>Pseudomonadati</taxon>
        <taxon>Pseudomonadota</taxon>
        <taxon>Gammaproteobacteria</taxon>
        <taxon>Enterobacterales</taxon>
        <taxon>Enterobacteriaceae</taxon>
        <taxon>Salmonella</taxon>
    </lineage>
</organism>
<dbReference type="Gene3D" id="3.40.50.2300">
    <property type="match status" value="2"/>
</dbReference>
<dbReference type="Pfam" id="PF00356">
    <property type="entry name" value="LacI"/>
    <property type="match status" value="1"/>
</dbReference>
<keyword evidence="4" id="KW-0804">Transcription</keyword>
<dbReference type="InterPro" id="IPR010982">
    <property type="entry name" value="Lambda_DNA-bd_dom_sf"/>
</dbReference>
<protein>
    <submittedName>
        <fullName evidence="6">LacI family transcriptional regulator</fullName>
    </submittedName>
</protein>
<comment type="caution">
    <text evidence="6">The sequence shown here is derived from an EMBL/GenBank/DDBJ whole genome shotgun (WGS) entry which is preliminary data.</text>
</comment>
<dbReference type="GO" id="GO:0000976">
    <property type="term" value="F:transcription cis-regulatory region binding"/>
    <property type="evidence" value="ECO:0007669"/>
    <property type="project" value="TreeGrafter"/>
</dbReference>
<dbReference type="EMBL" id="DAAYQT010000029">
    <property type="protein sequence ID" value="HAG5358957.1"/>
    <property type="molecule type" value="Genomic_DNA"/>
</dbReference>
<dbReference type="SUPFAM" id="SSF53822">
    <property type="entry name" value="Periplasmic binding protein-like I"/>
    <property type="match status" value="1"/>
</dbReference>
<evidence type="ECO:0000256" key="3">
    <source>
        <dbReference type="ARBA" id="ARBA00023125"/>
    </source>
</evidence>
<dbReference type="PROSITE" id="PS50932">
    <property type="entry name" value="HTH_LACI_2"/>
    <property type="match status" value="1"/>
</dbReference>
<dbReference type="InterPro" id="IPR025997">
    <property type="entry name" value="SBP_2_dom"/>
</dbReference>
<name>A0A759K0K3_SALER</name>
<sequence>MRYPHKKKITLATVAAKANVSTITASRAFSQPEKVRPDTLKRILESADQLGYIINTSARNLRAKKSKTIGVVTPDMVNPFFSRLAQLITHEARKRGYDTLIFDTCESQEIEKHIIDKLIGYNVDAIILAVISNDKYYQPSYLERLKILDIPVVLMDRELETDYCSGVYIDNFDCGVQAGNWLLKQRVRQVVVVAGPENSNVSYERVKGIKKILQHRIHSLDILYADFFMEMAWKKTKRWLENNTVPDFFLACNNQISYGIIKACIEKRVMHQTSLFSIDRVTYADVYGLHFPCIHHNHQEIALQAINLAIRSVEEPGVKAKKIIVRGTLIV</sequence>
<dbReference type="GO" id="GO:0055085">
    <property type="term" value="P:transmembrane transport"/>
    <property type="evidence" value="ECO:0007669"/>
    <property type="project" value="UniProtKB-ARBA"/>
</dbReference>
<keyword evidence="2" id="KW-0805">Transcription regulation</keyword>
<dbReference type="PANTHER" id="PTHR30146:SF151">
    <property type="entry name" value="HTH-TYPE TRANSCRIPTIONAL REPRESSOR CYTR"/>
    <property type="match status" value="1"/>
</dbReference>
<evidence type="ECO:0000259" key="5">
    <source>
        <dbReference type="PROSITE" id="PS50932"/>
    </source>
</evidence>
<reference evidence="6" key="1">
    <citation type="journal article" date="2018" name="Genome Biol.">
        <title>SKESA: strategic k-mer extension for scrupulous assemblies.</title>
        <authorList>
            <person name="Souvorov A."/>
            <person name="Agarwala R."/>
            <person name="Lipman D.J."/>
        </authorList>
    </citation>
    <scope>NUCLEOTIDE SEQUENCE</scope>
    <source>
        <strain evidence="7">MA.CK_98/00010293</strain>
        <strain evidence="6">MA.CK_98/00011463</strain>
    </source>
</reference>
<dbReference type="SMART" id="SM00354">
    <property type="entry name" value="HTH_LACI"/>
    <property type="match status" value="1"/>
</dbReference>
<dbReference type="EMBL" id="DAAXOF010000029">
    <property type="protein sequence ID" value="HAG1883067.1"/>
    <property type="molecule type" value="Genomic_DNA"/>
</dbReference>
<dbReference type="InterPro" id="IPR028082">
    <property type="entry name" value="Peripla_BP_I"/>
</dbReference>
<dbReference type="CDD" id="cd01392">
    <property type="entry name" value="HTH_LacI"/>
    <property type="match status" value="1"/>
</dbReference>
<evidence type="ECO:0000256" key="2">
    <source>
        <dbReference type="ARBA" id="ARBA00023015"/>
    </source>
</evidence>
<evidence type="ECO:0000256" key="1">
    <source>
        <dbReference type="ARBA" id="ARBA00022491"/>
    </source>
</evidence>
<dbReference type="PANTHER" id="PTHR30146">
    <property type="entry name" value="LACI-RELATED TRANSCRIPTIONAL REPRESSOR"/>
    <property type="match status" value="1"/>
</dbReference>
<dbReference type="AlphaFoldDB" id="A0A759K0K3"/>
<dbReference type="Pfam" id="PF13407">
    <property type="entry name" value="Peripla_BP_4"/>
    <property type="match status" value="1"/>
</dbReference>
<evidence type="ECO:0000313" key="7">
    <source>
        <dbReference type="EMBL" id="HAG5358957.1"/>
    </source>
</evidence>
<dbReference type="CDD" id="cd06267">
    <property type="entry name" value="PBP1_LacI_sugar_binding-like"/>
    <property type="match status" value="1"/>
</dbReference>
<proteinExistence type="predicted"/>
<evidence type="ECO:0000313" key="6">
    <source>
        <dbReference type="EMBL" id="HAG1883067.1"/>
    </source>
</evidence>
<feature type="domain" description="HTH lacI-type" evidence="5">
    <location>
        <begin position="9"/>
        <end position="63"/>
    </location>
</feature>